<evidence type="ECO:0000313" key="3">
    <source>
        <dbReference type="Proteomes" id="UP000292695"/>
    </source>
</evidence>
<protein>
    <submittedName>
        <fullName evidence="2">Uncharacterized protein</fullName>
    </submittedName>
</protein>
<dbReference type="Proteomes" id="UP000292695">
    <property type="component" value="Unassembled WGS sequence"/>
</dbReference>
<name>A0A4R0I8C8_9ACTN</name>
<evidence type="ECO:0000313" key="2">
    <source>
        <dbReference type="EMBL" id="TCC29173.1"/>
    </source>
</evidence>
<dbReference type="RefSeq" id="WP_131293226.1">
    <property type="nucleotide sequence ID" value="NZ_SJKA01000010.1"/>
</dbReference>
<dbReference type="EMBL" id="SJKA01000010">
    <property type="protein sequence ID" value="TCC29173.1"/>
    <property type="molecule type" value="Genomic_DNA"/>
</dbReference>
<reference evidence="2 3" key="1">
    <citation type="submission" date="2019-02" db="EMBL/GenBank/DDBJ databases">
        <title>Kribbella capetownensis sp. nov. and Kribbella speibonae sp. nov., isolated from soil.</title>
        <authorList>
            <person name="Curtis S.M."/>
            <person name="Norton I."/>
            <person name="Everest G.J."/>
            <person name="Meyers P.R."/>
        </authorList>
    </citation>
    <scope>NUCLEOTIDE SEQUENCE [LARGE SCALE GENOMIC DNA]</scope>
    <source>
        <strain evidence="2 3">DSM 27082</strain>
    </source>
</reference>
<keyword evidence="3" id="KW-1185">Reference proteome</keyword>
<feature type="compositionally biased region" description="Polar residues" evidence="1">
    <location>
        <begin position="177"/>
        <end position="186"/>
    </location>
</feature>
<sequence length="204" mass="21974">MTEPFPVPRPITTEEREFVATVEESMRPAFLEAVGREFGPYGRPTDEVVEQMSAAAPGHRLQTAVEANMSRSTHFDALPAEERSAVAEQAALVTAKRIDARLTVQAADSRLGELVGKGADRLLRGEYERVAQEAGGEVGLVLGGAINRARFVHQLAETQRHAAAGVTPPGQRPDPRTASSTPNTPATKPADRTKPNRPQPHTRG</sequence>
<organism evidence="2 3">
    <name type="scientific">Kribbella sindirgiensis</name>
    <dbReference type="NCBI Taxonomy" id="1124744"/>
    <lineage>
        <taxon>Bacteria</taxon>
        <taxon>Bacillati</taxon>
        <taxon>Actinomycetota</taxon>
        <taxon>Actinomycetes</taxon>
        <taxon>Propionibacteriales</taxon>
        <taxon>Kribbellaceae</taxon>
        <taxon>Kribbella</taxon>
    </lineage>
</organism>
<comment type="caution">
    <text evidence="2">The sequence shown here is derived from an EMBL/GenBank/DDBJ whole genome shotgun (WGS) entry which is preliminary data.</text>
</comment>
<gene>
    <name evidence="2" type="ORF">E0H50_26460</name>
</gene>
<dbReference type="OrthoDB" id="3828160at2"/>
<accession>A0A4R0I8C8</accession>
<feature type="region of interest" description="Disordered" evidence="1">
    <location>
        <begin position="160"/>
        <end position="204"/>
    </location>
</feature>
<proteinExistence type="predicted"/>
<evidence type="ECO:0000256" key="1">
    <source>
        <dbReference type="SAM" id="MobiDB-lite"/>
    </source>
</evidence>
<dbReference type="AlphaFoldDB" id="A0A4R0I8C8"/>